<dbReference type="InterPro" id="IPR002104">
    <property type="entry name" value="Integrase_catalytic"/>
</dbReference>
<dbReference type="PANTHER" id="PTHR30629:SF2">
    <property type="entry name" value="PROPHAGE INTEGRASE INTS-RELATED"/>
    <property type="match status" value="1"/>
</dbReference>
<dbReference type="GO" id="GO:0015074">
    <property type="term" value="P:DNA integration"/>
    <property type="evidence" value="ECO:0007669"/>
    <property type="project" value="UniProtKB-KW"/>
</dbReference>
<evidence type="ECO:0000313" key="9">
    <source>
        <dbReference type="Proteomes" id="UP000197024"/>
    </source>
</evidence>
<dbReference type="InterPro" id="IPR050808">
    <property type="entry name" value="Phage_Integrase"/>
</dbReference>
<dbReference type="EMBL" id="CP021995">
    <property type="protein sequence ID" value="ASD26101.1"/>
    <property type="molecule type" value="Genomic_DNA"/>
</dbReference>
<dbReference type="STRING" id="293.GCA_000988015_00518"/>
<evidence type="ECO:0000256" key="5">
    <source>
        <dbReference type="PROSITE-ProRule" id="PRU01248"/>
    </source>
</evidence>
<dbReference type="PROSITE" id="PS51900">
    <property type="entry name" value="CB"/>
    <property type="match status" value="1"/>
</dbReference>
<dbReference type="InterPro" id="IPR044068">
    <property type="entry name" value="CB"/>
</dbReference>
<dbReference type="Gene3D" id="1.10.443.10">
    <property type="entry name" value="Intergrase catalytic core"/>
    <property type="match status" value="1"/>
</dbReference>
<dbReference type="SUPFAM" id="SSF56349">
    <property type="entry name" value="DNA breaking-rejoining enzymes"/>
    <property type="match status" value="1"/>
</dbReference>
<dbReference type="Gene3D" id="3.30.160.390">
    <property type="entry name" value="Integrase, DNA-binding domain"/>
    <property type="match status" value="1"/>
</dbReference>
<keyword evidence="4" id="KW-0233">DNA recombination</keyword>
<gene>
    <name evidence="8" type="ORF">CD943_03855</name>
</gene>
<evidence type="ECO:0000259" key="6">
    <source>
        <dbReference type="PROSITE" id="PS51898"/>
    </source>
</evidence>
<organism evidence="8 9">
    <name type="scientific">Brevundimonas diminuta</name>
    <name type="common">Pseudomonas diminuta</name>
    <dbReference type="NCBI Taxonomy" id="293"/>
    <lineage>
        <taxon>Bacteria</taxon>
        <taxon>Pseudomonadati</taxon>
        <taxon>Pseudomonadota</taxon>
        <taxon>Alphaproteobacteria</taxon>
        <taxon>Caulobacterales</taxon>
        <taxon>Caulobacteraceae</taxon>
        <taxon>Brevundimonas</taxon>
    </lineage>
</organism>
<feature type="domain" description="Tyr recombinase" evidence="6">
    <location>
        <begin position="228"/>
        <end position="419"/>
    </location>
</feature>
<reference evidence="8 9" key="1">
    <citation type="submission" date="2017-06" db="EMBL/GenBank/DDBJ databases">
        <title>Biodegradation of gentamicin by bacterial consortia AMQD4 in synthetic medium and raw gentamicin sewage.</title>
        <authorList>
            <person name="Chang H."/>
            <person name="Feng Y."/>
            <person name="Li Z."/>
            <person name="Xue J."/>
            <person name="Cheng D."/>
        </authorList>
    </citation>
    <scope>NUCLEOTIDE SEQUENCE [LARGE SCALE GENOMIC DNA]</scope>
    <source>
        <strain evidence="8 9">BZC3</strain>
    </source>
</reference>
<dbReference type="Proteomes" id="UP000197024">
    <property type="component" value="Chromosome"/>
</dbReference>
<reference evidence="8 9" key="2">
    <citation type="submission" date="2017-06" db="EMBL/GenBank/DDBJ databases">
        <authorList>
            <person name="Kim H.J."/>
            <person name="Triplett B.A."/>
        </authorList>
    </citation>
    <scope>NUCLEOTIDE SEQUENCE [LARGE SCALE GENOMIC DNA]</scope>
    <source>
        <strain evidence="8 9">BZC3</strain>
    </source>
</reference>
<proteinExistence type="inferred from homology"/>
<keyword evidence="2" id="KW-0229">DNA integration</keyword>
<dbReference type="RefSeq" id="WP_046653310.1">
    <property type="nucleotide sequence ID" value="NZ_LBNT01000010.1"/>
</dbReference>
<dbReference type="InterPro" id="IPR013762">
    <property type="entry name" value="Integrase-like_cat_sf"/>
</dbReference>
<dbReference type="Pfam" id="PF13356">
    <property type="entry name" value="Arm-DNA-bind_3"/>
    <property type="match status" value="1"/>
</dbReference>
<feature type="domain" description="Core-binding (CB)" evidence="7">
    <location>
        <begin position="115"/>
        <end position="205"/>
    </location>
</feature>
<evidence type="ECO:0000256" key="1">
    <source>
        <dbReference type="ARBA" id="ARBA00008857"/>
    </source>
</evidence>
<accession>A0A1Z3LV96</accession>
<evidence type="ECO:0000313" key="8">
    <source>
        <dbReference type="EMBL" id="ASD26101.1"/>
    </source>
</evidence>
<dbReference type="AlphaFoldDB" id="A0A1Z3LV96"/>
<dbReference type="GO" id="GO:0003677">
    <property type="term" value="F:DNA binding"/>
    <property type="evidence" value="ECO:0007669"/>
    <property type="project" value="UniProtKB-UniRule"/>
</dbReference>
<dbReference type="PANTHER" id="PTHR30629">
    <property type="entry name" value="PROPHAGE INTEGRASE"/>
    <property type="match status" value="1"/>
</dbReference>
<dbReference type="PROSITE" id="PS51898">
    <property type="entry name" value="TYR_RECOMBINASE"/>
    <property type="match status" value="1"/>
</dbReference>
<evidence type="ECO:0000259" key="7">
    <source>
        <dbReference type="PROSITE" id="PS51900"/>
    </source>
</evidence>
<dbReference type="InterPro" id="IPR010998">
    <property type="entry name" value="Integrase_recombinase_N"/>
</dbReference>
<evidence type="ECO:0000256" key="2">
    <source>
        <dbReference type="ARBA" id="ARBA00022908"/>
    </source>
</evidence>
<name>A0A1Z3LV96_BREDI</name>
<evidence type="ECO:0008006" key="10">
    <source>
        <dbReference type="Google" id="ProtNLM"/>
    </source>
</evidence>
<protein>
    <recommendedName>
        <fullName evidence="10">DUF4102 domain-containing protein</fullName>
    </recommendedName>
</protein>
<sequence>MTNHENRKGNRARLTRKLIDKAQADHVRGKRVRLWDTDVPQLYVQITPGGSASYYIRYPRADGSKNDFRLCAASIPPEDARRGALQRLAALQLEGIDPAVERRDDIAAAKRGKVETVSALAELFDEAHPHFSEGDKRARSYLLGRFVLPRIGDRPFREISKPEMKDLVRSIQSQIATDARHPRFNGHSTANQIQSIVRRMYNWAISDREWLSENPASFPALFEDNLEQRPEYFDPDSFAKIWHANVARATGKDTRISVALATLLYLVTLQRPVDVARAQREHINLSEATWIVPKHLTKKKRKPYYVPLTPLAMRLIQAQMERSSSTYLFPTCGRGDHLLRGSMGGAFMAMRNQMVEAGELPSKELQLYDGRRYGRTVIEEDLGFPERVAEHVINHYDENQPSRRYNVRTMREKVRAAQNAWSDEIARMVGPHAFSPAPSDKQ</sequence>
<dbReference type="InterPro" id="IPR011010">
    <property type="entry name" value="DNA_brk_join_enz"/>
</dbReference>
<dbReference type="InterPro" id="IPR038488">
    <property type="entry name" value="Integrase_DNA-bd_sf"/>
</dbReference>
<comment type="similarity">
    <text evidence="1">Belongs to the 'phage' integrase family.</text>
</comment>
<dbReference type="GO" id="GO:0006310">
    <property type="term" value="P:DNA recombination"/>
    <property type="evidence" value="ECO:0007669"/>
    <property type="project" value="UniProtKB-KW"/>
</dbReference>
<keyword evidence="3 5" id="KW-0238">DNA-binding</keyword>
<evidence type="ECO:0000256" key="4">
    <source>
        <dbReference type="ARBA" id="ARBA00023172"/>
    </source>
</evidence>
<dbReference type="InterPro" id="IPR025166">
    <property type="entry name" value="Integrase_DNA_bind_dom"/>
</dbReference>
<evidence type="ECO:0000256" key="3">
    <source>
        <dbReference type="ARBA" id="ARBA00023125"/>
    </source>
</evidence>
<dbReference type="Gene3D" id="1.10.150.130">
    <property type="match status" value="1"/>
</dbReference>